<dbReference type="Pfam" id="PF02453">
    <property type="entry name" value="Reticulon"/>
    <property type="match status" value="1"/>
</dbReference>
<evidence type="ECO:0000259" key="7">
    <source>
        <dbReference type="PROSITE" id="PS50845"/>
    </source>
</evidence>
<evidence type="ECO:0000313" key="9">
    <source>
        <dbReference type="WBParaSite" id="PSU_v2.g4162.t1"/>
    </source>
</evidence>
<feature type="transmembrane region" description="Helical" evidence="6">
    <location>
        <begin position="37"/>
        <end position="63"/>
    </location>
</feature>
<dbReference type="Gene3D" id="1.20.5.2480">
    <property type="match status" value="1"/>
</dbReference>
<keyword evidence="5 6" id="KW-0472">Membrane</keyword>
<keyword evidence="3 6" id="KW-0256">Endoplasmic reticulum</keyword>
<evidence type="ECO:0000313" key="8">
    <source>
        <dbReference type="Proteomes" id="UP000887577"/>
    </source>
</evidence>
<evidence type="ECO:0000256" key="6">
    <source>
        <dbReference type="RuleBase" id="RU363132"/>
    </source>
</evidence>
<name>A0A914YVK3_9BILA</name>
<evidence type="ECO:0000256" key="5">
    <source>
        <dbReference type="ARBA" id="ARBA00023136"/>
    </source>
</evidence>
<comment type="subcellular location">
    <subcellularLocation>
        <location evidence="1 6">Endoplasmic reticulum membrane</location>
        <topology evidence="1 6">Multi-pass membrane protein</topology>
    </subcellularLocation>
</comment>
<evidence type="ECO:0000256" key="2">
    <source>
        <dbReference type="ARBA" id="ARBA00022692"/>
    </source>
</evidence>
<dbReference type="Proteomes" id="UP000887577">
    <property type="component" value="Unplaced"/>
</dbReference>
<dbReference type="PANTHER" id="PTHR45799:SF2">
    <property type="entry name" value="RETICULON-LIKE PROTEIN"/>
    <property type="match status" value="1"/>
</dbReference>
<dbReference type="InterPro" id="IPR003388">
    <property type="entry name" value="Reticulon"/>
</dbReference>
<evidence type="ECO:0000256" key="4">
    <source>
        <dbReference type="ARBA" id="ARBA00022989"/>
    </source>
</evidence>
<dbReference type="PROSITE" id="PS50845">
    <property type="entry name" value="RETICULON"/>
    <property type="match status" value="1"/>
</dbReference>
<keyword evidence="4 6" id="KW-1133">Transmembrane helix</keyword>
<keyword evidence="2 6" id="KW-0812">Transmembrane</keyword>
<organism evidence="8 9">
    <name type="scientific">Panagrolaimus superbus</name>
    <dbReference type="NCBI Taxonomy" id="310955"/>
    <lineage>
        <taxon>Eukaryota</taxon>
        <taxon>Metazoa</taxon>
        <taxon>Ecdysozoa</taxon>
        <taxon>Nematoda</taxon>
        <taxon>Chromadorea</taxon>
        <taxon>Rhabditida</taxon>
        <taxon>Tylenchina</taxon>
        <taxon>Panagrolaimomorpha</taxon>
        <taxon>Panagrolaimoidea</taxon>
        <taxon>Panagrolaimidae</taxon>
        <taxon>Panagrolaimus</taxon>
    </lineage>
</organism>
<dbReference type="WBParaSite" id="PSU_v2.g4162.t1">
    <property type="protein sequence ID" value="PSU_v2.g4162.t1"/>
    <property type="gene ID" value="PSU_v2.g4162"/>
</dbReference>
<feature type="domain" description="Reticulon" evidence="7">
    <location>
        <begin position="23"/>
        <end position="219"/>
    </location>
</feature>
<feature type="transmembrane region" description="Helical" evidence="6">
    <location>
        <begin position="139"/>
        <end position="167"/>
    </location>
</feature>
<dbReference type="GO" id="GO:0005789">
    <property type="term" value="C:endoplasmic reticulum membrane"/>
    <property type="evidence" value="ECO:0007669"/>
    <property type="project" value="UniProtKB-SubCell"/>
</dbReference>
<reference evidence="9" key="1">
    <citation type="submission" date="2022-11" db="UniProtKB">
        <authorList>
            <consortium name="WormBaseParasite"/>
        </authorList>
    </citation>
    <scope>IDENTIFICATION</scope>
</reference>
<proteinExistence type="predicted"/>
<keyword evidence="8" id="KW-1185">Reference proteome</keyword>
<dbReference type="AlphaFoldDB" id="A0A914YVK3"/>
<evidence type="ECO:0000256" key="1">
    <source>
        <dbReference type="ARBA" id="ARBA00004477"/>
    </source>
</evidence>
<dbReference type="PANTHER" id="PTHR45799">
    <property type="entry name" value="RETICULON-LIKE PROTEIN"/>
    <property type="match status" value="1"/>
</dbReference>
<protein>
    <recommendedName>
        <fullName evidence="6">Reticulon-like protein</fullName>
    </recommendedName>
</protein>
<dbReference type="GO" id="GO:0030424">
    <property type="term" value="C:axon"/>
    <property type="evidence" value="ECO:0007669"/>
    <property type="project" value="TreeGrafter"/>
</dbReference>
<accession>A0A914YVK3</accession>
<evidence type="ECO:0000256" key="3">
    <source>
        <dbReference type="ARBA" id="ARBA00022824"/>
    </source>
</evidence>
<dbReference type="InterPro" id="IPR046964">
    <property type="entry name" value="RTN1-4"/>
</dbReference>
<sequence length="232" mass="26643">MSGKQFDAAKKRQRLLERNHEQVLDIIYWRDPKKSGIVLGAIFVVLFLVAKFSLILIGTYSALLLLVSTLGFRIFKIAEAKFKKTEDKNPFQPLLEKELDVPQEKIHAQVDVFVENARNIALQLRRLFFVENVVDSVKFFFLLYSLTYIGAWFSGFALVILFVIGVFTIPKVYEMNKEPIDNYLNLAKENVDKIHQTVGEKVPFLNTSTTVAPAQKKKNKEMLIEDQEATLI</sequence>